<organism evidence="2 3">
    <name type="scientific">Hibiscus sabdariffa</name>
    <name type="common">roselle</name>
    <dbReference type="NCBI Taxonomy" id="183260"/>
    <lineage>
        <taxon>Eukaryota</taxon>
        <taxon>Viridiplantae</taxon>
        <taxon>Streptophyta</taxon>
        <taxon>Embryophyta</taxon>
        <taxon>Tracheophyta</taxon>
        <taxon>Spermatophyta</taxon>
        <taxon>Magnoliopsida</taxon>
        <taxon>eudicotyledons</taxon>
        <taxon>Gunneridae</taxon>
        <taxon>Pentapetalae</taxon>
        <taxon>rosids</taxon>
        <taxon>malvids</taxon>
        <taxon>Malvales</taxon>
        <taxon>Malvaceae</taxon>
        <taxon>Malvoideae</taxon>
        <taxon>Hibiscus</taxon>
    </lineage>
</organism>
<comment type="caution">
    <text evidence="2">The sequence shown here is derived from an EMBL/GenBank/DDBJ whole genome shotgun (WGS) entry which is preliminary data.</text>
</comment>
<reference evidence="2 3" key="1">
    <citation type="journal article" date="2024" name="G3 (Bethesda)">
        <title>Genome assembly of Hibiscus sabdariffa L. provides insights into metabolisms of medicinal natural products.</title>
        <authorList>
            <person name="Kim T."/>
        </authorList>
    </citation>
    <scope>NUCLEOTIDE SEQUENCE [LARGE SCALE GENOMIC DNA]</scope>
    <source>
        <strain evidence="2">TK-2024</strain>
        <tissue evidence="2">Old leaves</tissue>
    </source>
</reference>
<evidence type="ECO:0000313" key="2">
    <source>
        <dbReference type="EMBL" id="KAK8986083.1"/>
    </source>
</evidence>
<keyword evidence="3" id="KW-1185">Reference proteome</keyword>
<dbReference type="Proteomes" id="UP001396334">
    <property type="component" value="Unassembled WGS sequence"/>
</dbReference>
<accession>A0ABR2PCF0</accession>
<proteinExistence type="predicted"/>
<evidence type="ECO:0000256" key="1">
    <source>
        <dbReference type="SAM" id="SignalP"/>
    </source>
</evidence>
<feature type="signal peptide" evidence="1">
    <location>
        <begin position="1"/>
        <end position="31"/>
    </location>
</feature>
<name>A0ABR2PCF0_9ROSI</name>
<protein>
    <submittedName>
        <fullName evidence="2">Uncharacterized protein</fullName>
    </submittedName>
</protein>
<dbReference type="EMBL" id="JBBPBN010000065">
    <property type="protein sequence ID" value="KAK8986083.1"/>
    <property type="molecule type" value="Genomic_DNA"/>
</dbReference>
<evidence type="ECO:0000313" key="3">
    <source>
        <dbReference type="Proteomes" id="UP001396334"/>
    </source>
</evidence>
<sequence>MGCNCKIKIYTTLFLIALLLPISLIPPPVSTANAQYLIFEEKIHKKIGRSLIYANPRHTEPVHPGSGAACGFVCT</sequence>
<gene>
    <name evidence="2" type="ORF">V6N11_082367</name>
</gene>
<feature type="chain" id="PRO_5047403982" evidence="1">
    <location>
        <begin position="32"/>
        <end position="75"/>
    </location>
</feature>
<keyword evidence="1" id="KW-0732">Signal</keyword>